<organism evidence="3 4">
    <name type="scientific">Corynebacterium aquilae DSM 44791</name>
    <dbReference type="NCBI Taxonomy" id="1431546"/>
    <lineage>
        <taxon>Bacteria</taxon>
        <taxon>Bacillati</taxon>
        <taxon>Actinomycetota</taxon>
        <taxon>Actinomycetes</taxon>
        <taxon>Mycobacteriales</taxon>
        <taxon>Corynebacteriaceae</taxon>
        <taxon>Corynebacterium</taxon>
    </lineage>
</organism>
<dbReference type="SUPFAM" id="SSF52540">
    <property type="entry name" value="P-loop containing nucleoside triphosphate hydrolases"/>
    <property type="match status" value="1"/>
</dbReference>
<reference evidence="3 4" key="1">
    <citation type="submission" date="2014-08" db="EMBL/GenBank/DDBJ databases">
        <title>Complete genome sequence of Corynebacterium aquilae S-613T(T) (=DSM 44791(T)), isolated from the choana of a healthy golden eagle.</title>
        <authorList>
            <person name="Ruckert C."/>
            <person name="Albersmeier A."/>
            <person name="Winkler A."/>
            <person name="Kalinowski J."/>
        </authorList>
    </citation>
    <scope>NUCLEOTIDE SEQUENCE [LARGE SCALE GENOMIC DNA]</scope>
    <source>
        <strain evidence="3 4">S-613</strain>
    </source>
</reference>
<dbReference type="KEGG" id="caqu:CAQU_01675"/>
<name>A0A1L7CDY3_9CORY</name>
<accession>A0A1L7CDY3</accession>
<dbReference type="Proteomes" id="UP000185478">
    <property type="component" value="Chromosome"/>
</dbReference>
<dbReference type="AlphaFoldDB" id="A0A1L7CDY3"/>
<keyword evidence="4" id="KW-1185">Reference proteome</keyword>
<keyword evidence="1" id="KW-0175">Coiled coil</keyword>
<dbReference type="Gene3D" id="3.40.50.300">
    <property type="entry name" value="P-loop containing nucleotide triphosphate hydrolases"/>
    <property type="match status" value="1"/>
</dbReference>
<evidence type="ECO:0000313" key="3">
    <source>
        <dbReference type="EMBL" id="APT83993.1"/>
    </source>
</evidence>
<evidence type="ECO:0008006" key="5">
    <source>
        <dbReference type="Google" id="ProtNLM"/>
    </source>
</evidence>
<proteinExistence type="predicted"/>
<dbReference type="Gene3D" id="1.10.287.1490">
    <property type="match status" value="2"/>
</dbReference>
<gene>
    <name evidence="3" type="ORF">CAQU_01675</name>
</gene>
<feature type="coiled-coil region" evidence="1">
    <location>
        <begin position="272"/>
        <end position="375"/>
    </location>
</feature>
<dbReference type="Pfam" id="PF13555">
    <property type="entry name" value="AAA_29"/>
    <property type="match status" value="1"/>
</dbReference>
<dbReference type="RefSeq" id="WP_075724653.1">
    <property type="nucleotide sequence ID" value="NZ_CP009245.1"/>
</dbReference>
<feature type="compositionally biased region" description="Polar residues" evidence="2">
    <location>
        <begin position="1122"/>
        <end position="1133"/>
    </location>
</feature>
<evidence type="ECO:0000313" key="4">
    <source>
        <dbReference type="Proteomes" id="UP000185478"/>
    </source>
</evidence>
<sequence length="1162" mass="129846">MNTITTAPTTATPLPGQYRLAQLDVANWGTFDGLHHIPIARKGFLISGGSGSGKSTLIDALTAVITPPNRQSFNSASGDKGRSLISYCRGAWKRVHASDIDEVTNSYLRTGGTFSAIAVRYDNGLGQTISAVRMMFLTASCMNASAITNLFFITPGAVDLQQLKKLANSKNRAATAKKILPQLLHVGPSHTKFLTSLRSHIGIPDEQALNLLHYTQAAKQLSDLNELMRTFMLPEPDTLKTAADAVAQFEELHSAYLSVTAAKKQIEKLTPIRQADLTIAEFNAQAKQLTQDATALERVVLEITETSLQTQLDDCTSQRNALEHKLSTLRDAIAHVNKNRTLIQHQLDGRADAELPKLTAEHDNATKELARVQQAADTFSHLLQQLQALYPTNEDSFRELLAQIATTQKDIDQELNRKQKQRKDLYTTEGVAQLNLKAARDELEAVRKTGSALDSRLTHARSIICRHTGLHSHDLPFIAELIYIDEEHAHWQPAAEKLLASLGRTMIVPDEHYTTVAKAINDNNLRTRLSYRRLTRRHEHAHPHPFEPNTIASLITVEPGRWHAYLQAQLSERFNYRLVTSVEEFTTTDKAITQQGQIKHSATRHEKDDRALSNDRSRWVLSKNSDTKIEALTALISKLTKEYDTAHANSEAIDQQFSQLNTQKNICHRLLETTAYADIDVESARLRVTQLQQALEELSQQDPDTARLNRQLADLDAQAHAHDQQRSSLDQQLGAMRTTIDNTQKQLENVSVRLQHIPPIPTDTRTRLNERINRHTRRAHINNIEEVRNAVSKDIDADLKAANETVNKAEGKAIGAMAEFRTTWPERTGDFASGLDGRGDFLALLDKLERDDLPRFEDKFVELLRNQTQDNISRLLTQIRQAPGRIREELTPVNDGLRQVYFDKGTHLQIHVKDSLPQQARQFIDQLRTAVDGLLIDETAEDAEKRFLVLKDIIDKLQVSDKNPARLLKLRLDTRLHVSFLGVEIDDEGHEGAVYDSSAGLSGGQAQKLVFFCLAAALRYQLTGAGVATARARRGRLELEGTVYPAYGTVVLDEAFALSDTNFTRYVLSVFTAFGFHMILATPEKMLQTLQDYIGGLAVIRCPDRQRSDVTLLPVERLSSLTNDDTATASERNSAAHDEEVPQLPAKPAQSGQQELFEVENS</sequence>
<dbReference type="STRING" id="1431546.CAQU_01675"/>
<evidence type="ECO:0000256" key="1">
    <source>
        <dbReference type="SAM" id="Coils"/>
    </source>
</evidence>
<dbReference type="EMBL" id="CP009245">
    <property type="protein sequence ID" value="APT83993.1"/>
    <property type="molecule type" value="Genomic_DNA"/>
</dbReference>
<dbReference type="Pfam" id="PF13558">
    <property type="entry name" value="SbcC_Walker_B"/>
    <property type="match status" value="1"/>
</dbReference>
<dbReference type="InterPro" id="IPR027417">
    <property type="entry name" value="P-loop_NTPase"/>
</dbReference>
<feature type="region of interest" description="Disordered" evidence="2">
    <location>
        <begin position="1122"/>
        <end position="1162"/>
    </location>
</feature>
<protein>
    <recommendedName>
        <fullName evidence="5">ATP-binding protein</fullName>
    </recommendedName>
</protein>
<evidence type="ECO:0000256" key="2">
    <source>
        <dbReference type="SAM" id="MobiDB-lite"/>
    </source>
</evidence>
<dbReference type="OrthoDB" id="174137at2"/>